<comment type="caution">
    <text evidence="3">The sequence shown here is derived from an EMBL/GenBank/DDBJ whole genome shotgun (WGS) entry which is preliminary data.</text>
</comment>
<dbReference type="Pfam" id="PF08327">
    <property type="entry name" value="AHSA1"/>
    <property type="match status" value="1"/>
</dbReference>
<dbReference type="RefSeq" id="WP_228979071.1">
    <property type="nucleotide sequence ID" value="NZ_CAJQYY010000015.1"/>
</dbReference>
<protein>
    <recommendedName>
        <fullName evidence="2">Activator of Hsp90 ATPase homologue 1/2-like C-terminal domain-containing protein</fullName>
    </recommendedName>
</protein>
<name>A0ABN7QN77_9BURK</name>
<sequence length="142" mass="16192">MLTRPSLTIQRRINASPEKVWRAWTDPAQIAMWWTPMGNKVTHAEMDVRVGGRFHVIMHAPDGGTNDVSGEYREIVPGTKLVFTWAWITTPERESLVTIVLRRDGDTTLLTLTHEQFVDEAARDSHRSGWTDVLDALEHLFA</sequence>
<dbReference type="InterPro" id="IPR023393">
    <property type="entry name" value="START-like_dom_sf"/>
</dbReference>
<proteinExistence type="inferred from homology"/>
<accession>A0ABN7QN77</accession>
<evidence type="ECO:0000259" key="2">
    <source>
        <dbReference type="Pfam" id="PF08327"/>
    </source>
</evidence>
<keyword evidence="4" id="KW-1185">Reference proteome</keyword>
<dbReference type="Gene3D" id="3.30.530.20">
    <property type="match status" value="1"/>
</dbReference>
<reference evidence="3 4" key="1">
    <citation type="submission" date="2021-04" db="EMBL/GenBank/DDBJ databases">
        <authorList>
            <person name="Vanwijnsberghe S."/>
        </authorList>
    </citation>
    <scope>NUCLEOTIDE SEQUENCE [LARGE SCALE GENOMIC DNA]</scope>
    <source>
        <strain evidence="3 4">LMG 32171</strain>
    </source>
</reference>
<dbReference type="EMBL" id="CAJQYY010000015">
    <property type="protein sequence ID" value="CAG4901945.1"/>
    <property type="molecule type" value="Genomic_DNA"/>
</dbReference>
<dbReference type="InterPro" id="IPR013538">
    <property type="entry name" value="ASHA1/2-like_C"/>
</dbReference>
<evidence type="ECO:0000313" key="4">
    <source>
        <dbReference type="Proteomes" id="UP000789752"/>
    </source>
</evidence>
<gene>
    <name evidence="3" type="ORF">R54767_02797</name>
</gene>
<evidence type="ECO:0000256" key="1">
    <source>
        <dbReference type="ARBA" id="ARBA00006817"/>
    </source>
</evidence>
<dbReference type="Proteomes" id="UP000789752">
    <property type="component" value="Unassembled WGS sequence"/>
</dbReference>
<feature type="domain" description="Activator of Hsp90 ATPase homologue 1/2-like C-terminal" evidence="2">
    <location>
        <begin position="14"/>
        <end position="141"/>
    </location>
</feature>
<organism evidence="3 4">
    <name type="scientific">Paraburkholderia gardini</name>
    <dbReference type="NCBI Taxonomy" id="2823469"/>
    <lineage>
        <taxon>Bacteria</taxon>
        <taxon>Pseudomonadati</taxon>
        <taxon>Pseudomonadota</taxon>
        <taxon>Betaproteobacteria</taxon>
        <taxon>Burkholderiales</taxon>
        <taxon>Burkholderiaceae</taxon>
        <taxon>Paraburkholderia</taxon>
    </lineage>
</organism>
<dbReference type="CDD" id="cd07814">
    <property type="entry name" value="SRPBCC_CalC_Aha1-like"/>
    <property type="match status" value="1"/>
</dbReference>
<dbReference type="SUPFAM" id="SSF55961">
    <property type="entry name" value="Bet v1-like"/>
    <property type="match status" value="1"/>
</dbReference>
<comment type="similarity">
    <text evidence="1">Belongs to the AHA1 family.</text>
</comment>
<evidence type="ECO:0000313" key="3">
    <source>
        <dbReference type="EMBL" id="CAG4901945.1"/>
    </source>
</evidence>